<reference evidence="2" key="1">
    <citation type="submission" date="2021-02" db="EMBL/GenBank/DDBJ databases">
        <authorList>
            <person name="Nowell W R."/>
        </authorList>
    </citation>
    <scope>NUCLEOTIDE SEQUENCE</scope>
</reference>
<keyword evidence="3" id="KW-1185">Reference proteome</keyword>
<evidence type="ECO:0000313" key="3">
    <source>
        <dbReference type="Proteomes" id="UP000663870"/>
    </source>
</evidence>
<evidence type="ECO:0000313" key="1">
    <source>
        <dbReference type="EMBL" id="CAF1168567.1"/>
    </source>
</evidence>
<name>A0A815MVM8_9BILA</name>
<protein>
    <submittedName>
        <fullName evidence="2">Uncharacterized protein</fullName>
    </submittedName>
</protein>
<sequence length="190" mass="21617">MASSGQQKSCVACENGVATCTGCEKRFCLPHFTQHRQELDERMNEVVHEHNQLRKALDQQATAPHLLSRIDQWEQTSIQKIKETAKQARADLQTCFDRTKHQLINSLDNMASRLKSTQAINLYAEKELDASMQQLKQLQQMFEMPTNIDIADYNAKGSSISMIKVTEKKHFVCRFIGCRHATLLSSMSAT</sequence>
<comment type="caution">
    <text evidence="2">The sequence shown here is derived from an EMBL/GenBank/DDBJ whole genome shotgun (WGS) entry which is preliminary data.</text>
</comment>
<evidence type="ECO:0000313" key="2">
    <source>
        <dbReference type="EMBL" id="CAF1421332.1"/>
    </source>
</evidence>
<dbReference type="Proteomes" id="UP000663870">
    <property type="component" value="Unassembled WGS sequence"/>
</dbReference>
<dbReference type="Proteomes" id="UP000663854">
    <property type="component" value="Unassembled WGS sequence"/>
</dbReference>
<dbReference type="EMBL" id="CAJNOH010001048">
    <property type="protein sequence ID" value="CAF1168567.1"/>
    <property type="molecule type" value="Genomic_DNA"/>
</dbReference>
<organism evidence="2 3">
    <name type="scientific">Rotaria sordida</name>
    <dbReference type="NCBI Taxonomy" id="392033"/>
    <lineage>
        <taxon>Eukaryota</taxon>
        <taxon>Metazoa</taxon>
        <taxon>Spiralia</taxon>
        <taxon>Gnathifera</taxon>
        <taxon>Rotifera</taxon>
        <taxon>Eurotatoria</taxon>
        <taxon>Bdelloidea</taxon>
        <taxon>Philodinida</taxon>
        <taxon>Philodinidae</taxon>
        <taxon>Rotaria</taxon>
    </lineage>
</organism>
<dbReference type="EMBL" id="CAJNOL010001805">
    <property type="protein sequence ID" value="CAF1421332.1"/>
    <property type="molecule type" value="Genomic_DNA"/>
</dbReference>
<dbReference type="AlphaFoldDB" id="A0A815MVM8"/>
<accession>A0A815MVM8</accession>
<gene>
    <name evidence="2" type="ORF">JXQ802_LOCUS35870</name>
    <name evidence="1" type="ORF">PYM288_LOCUS23140</name>
</gene>
<proteinExistence type="predicted"/>